<dbReference type="OrthoDB" id="9809060at2"/>
<protein>
    <submittedName>
        <fullName evidence="2">IS3 family transposase</fullName>
    </submittedName>
</protein>
<dbReference type="RefSeq" id="WP_160683015.1">
    <property type="nucleotide sequence ID" value="NZ_WTYW01000002.1"/>
</dbReference>
<reference evidence="2 3" key="1">
    <citation type="submission" date="2019-12" db="EMBL/GenBank/DDBJ databases">
        <title>Genomic-based taxomic classification of the family Erythrobacteraceae.</title>
        <authorList>
            <person name="Xu L."/>
        </authorList>
    </citation>
    <scope>NUCLEOTIDE SEQUENCE [LARGE SCALE GENOMIC DNA]</scope>
    <source>
        <strain evidence="2 3">MCCC 1A09962</strain>
    </source>
</reference>
<evidence type="ECO:0000313" key="2">
    <source>
        <dbReference type="EMBL" id="MXO86326.1"/>
    </source>
</evidence>
<feature type="domain" description="Integrase catalytic" evidence="1">
    <location>
        <begin position="161"/>
        <end position="327"/>
    </location>
</feature>
<dbReference type="Pfam" id="PF13683">
    <property type="entry name" value="rve_3"/>
    <property type="match status" value="1"/>
</dbReference>
<dbReference type="PROSITE" id="PS50994">
    <property type="entry name" value="INTEGRASE"/>
    <property type="match status" value="1"/>
</dbReference>
<dbReference type="Pfam" id="PF13276">
    <property type="entry name" value="HTH_21"/>
    <property type="match status" value="1"/>
</dbReference>
<dbReference type="InterPro" id="IPR025948">
    <property type="entry name" value="HTH-like_dom"/>
</dbReference>
<comment type="caution">
    <text evidence="2">The sequence shown here is derived from an EMBL/GenBank/DDBJ whole genome shotgun (WGS) entry which is preliminary data.</text>
</comment>
<dbReference type="AlphaFoldDB" id="A0A844ZGQ2"/>
<gene>
    <name evidence="2" type="ORF">GRI38_09835</name>
</gene>
<proteinExistence type="predicted"/>
<dbReference type="InterPro" id="IPR036397">
    <property type="entry name" value="RNaseH_sf"/>
</dbReference>
<dbReference type="EMBL" id="WTYW01000002">
    <property type="protein sequence ID" value="MXO86326.1"/>
    <property type="molecule type" value="Genomic_DNA"/>
</dbReference>
<organism evidence="2 3">
    <name type="scientific">Parapontixanthobacter aurantiacus</name>
    <dbReference type="NCBI Taxonomy" id="1463599"/>
    <lineage>
        <taxon>Bacteria</taxon>
        <taxon>Pseudomonadati</taxon>
        <taxon>Pseudomonadota</taxon>
        <taxon>Alphaproteobacteria</taxon>
        <taxon>Sphingomonadales</taxon>
        <taxon>Erythrobacteraceae</taxon>
        <taxon>Parapontixanthobacter</taxon>
    </lineage>
</organism>
<accession>A0A844ZGQ2</accession>
<evidence type="ECO:0000259" key="1">
    <source>
        <dbReference type="PROSITE" id="PS50994"/>
    </source>
</evidence>
<dbReference type="GO" id="GO:0015074">
    <property type="term" value="P:DNA integration"/>
    <property type="evidence" value="ECO:0007669"/>
    <property type="project" value="InterPro"/>
</dbReference>
<dbReference type="PANTHER" id="PTHR47515">
    <property type="entry name" value="LOW CALCIUM RESPONSE LOCUS PROTEIN T"/>
    <property type="match status" value="1"/>
</dbReference>
<dbReference type="InterPro" id="IPR001584">
    <property type="entry name" value="Integrase_cat-core"/>
</dbReference>
<evidence type="ECO:0000313" key="3">
    <source>
        <dbReference type="Proteomes" id="UP000433104"/>
    </source>
</evidence>
<dbReference type="PANTHER" id="PTHR47515:SF1">
    <property type="entry name" value="BLR2054 PROTEIN"/>
    <property type="match status" value="1"/>
</dbReference>
<sequence length="357" mass="40442">MKRTRFSEDQIIGGLEVSEARRLRALESENAKLKRLLADSMLDQAALKDLLAKGVLTPAAKREAVAHLQTCHGMSERRACRVIDADRKSVRYRSTQDDDAQLREKLRELANQRRRFGYRRLHILLRREGVMINRKKTQRLYQEEGLAVSRRRSRRRAVGTRAPAPVLALPNQRWSLDFVHDQMASGRRFRVLNVVVDVTRECLAAVPDTSISGRRVVRELTALIERRGKPGMIVSDNGTELTSNAVLAWCEEIGVEWHYIAPGRPMQNGYVESFNGRMRDELLNETLFISLDHARVEIAVWVEDYNRERPPSSLGHATPAAFAAELDKQWPASPRPTGSAAQPIASTALIRNNAARL</sequence>
<dbReference type="InterPro" id="IPR012337">
    <property type="entry name" value="RNaseH-like_sf"/>
</dbReference>
<dbReference type="Proteomes" id="UP000433104">
    <property type="component" value="Unassembled WGS sequence"/>
</dbReference>
<dbReference type="SUPFAM" id="SSF53098">
    <property type="entry name" value="Ribonuclease H-like"/>
    <property type="match status" value="1"/>
</dbReference>
<name>A0A844ZGQ2_9SPHN</name>
<dbReference type="Gene3D" id="3.30.420.10">
    <property type="entry name" value="Ribonuclease H-like superfamily/Ribonuclease H"/>
    <property type="match status" value="1"/>
</dbReference>
<keyword evidence="3" id="KW-1185">Reference proteome</keyword>
<dbReference type="NCBIfam" id="NF033516">
    <property type="entry name" value="transpos_IS3"/>
    <property type="match status" value="1"/>
</dbReference>
<dbReference type="GO" id="GO:0003676">
    <property type="term" value="F:nucleic acid binding"/>
    <property type="evidence" value="ECO:0007669"/>
    <property type="project" value="InterPro"/>
</dbReference>
<dbReference type="InterPro" id="IPR048020">
    <property type="entry name" value="Transpos_IS3"/>
</dbReference>